<accession>A0AAD3DN91</accession>
<comment type="caution">
    <text evidence="3">The sequence shown here is derived from an EMBL/GenBank/DDBJ whole genome shotgun (WGS) entry which is preliminary data.</text>
</comment>
<dbReference type="PANTHER" id="PTHR24114">
    <property type="entry name" value="LEUCINE RICH REPEAT FAMILY PROTEIN"/>
    <property type="match status" value="1"/>
</dbReference>
<dbReference type="Proteomes" id="UP001054857">
    <property type="component" value="Unassembled WGS sequence"/>
</dbReference>
<dbReference type="PANTHER" id="PTHR24114:SF2">
    <property type="entry name" value="F-BOX DOMAIN-CONTAINING PROTEIN-RELATED"/>
    <property type="match status" value="1"/>
</dbReference>
<dbReference type="InterPro" id="IPR052394">
    <property type="entry name" value="LRR-containing"/>
</dbReference>
<evidence type="ECO:0000256" key="2">
    <source>
        <dbReference type="SAM" id="MobiDB-lite"/>
    </source>
</evidence>
<dbReference type="InterPro" id="IPR032675">
    <property type="entry name" value="LRR_dom_sf"/>
</dbReference>
<dbReference type="EMBL" id="BMAR01000006">
    <property type="protein sequence ID" value="GFR43877.1"/>
    <property type="molecule type" value="Genomic_DNA"/>
</dbReference>
<keyword evidence="4" id="KW-1185">Reference proteome</keyword>
<dbReference type="Gene3D" id="3.80.10.10">
    <property type="entry name" value="Ribonuclease Inhibitor"/>
    <property type="match status" value="1"/>
</dbReference>
<sequence length="186" mass="18662">MAWGQAGARGIDDLVRRIADNDPKLQSLTILRQRRFNHDDVTALVRALSSNTHLTELYASNHPLAPRTAALLAGLLAAGGSRLRALCVGDGSLGDEGVAELARGLAGSSSLQRLDLGGKGVGVRGAEALAAALAASTSLSHLILSANPGLSDAGLAALCNGASPAPAPDNNNNTNGEGCTTAGPPS</sequence>
<evidence type="ECO:0000313" key="4">
    <source>
        <dbReference type="Proteomes" id="UP001054857"/>
    </source>
</evidence>
<protein>
    <submittedName>
        <fullName evidence="3">Uncharacterized protein</fullName>
    </submittedName>
</protein>
<name>A0AAD3DN91_9CHLO</name>
<proteinExistence type="predicted"/>
<gene>
    <name evidence="3" type="ORF">Agub_g5006</name>
</gene>
<comment type="subcellular location">
    <subcellularLocation>
        <location evidence="1">Cytoplasm</location>
        <location evidence="1">Cytoskeleton</location>
        <location evidence="1">Cilium axoneme</location>
    </subcellularLocation>
</comment>
<evidence type="ECO:0000256" key="1">
    <source>
        <dbReference type="ARBA" id="ARBA00004430"/>
    </source>
</evidence>
<feature type="non-terminal residue" evidence="3">
    <location>
        <position position="1"/>
    </location>
</feature>
<organism evidence="3 4">
    <name type="scientific">Astrephomene gubernaculifera</name>
    <dbReference type="NCBI Taxonomy" id="47775"/>
    <lineage>
        <taxon>Eukaryota</taxon>
        <taxon>Viridiplantae</taxon>
        <taxon>Chlorophyta</taxon>
        <taxon>core chlorophytes</taxon>
        <taxon>Chlorophyceae</taxon>
        <taxon>CS clade</taxon>
        <taxon>Chlamydomonadales</taxon>
        <taxon>Astrephomenaceae</taxon>
        <taxon>Astrephomene</taxon>
    </lineage>
</organism>
<reference evidence="3 4" key="1">
    <citation type="journal article" date="2021" name="Sci. Rep.">
        <title>Genome sequencing of the multicellular alga Astrephomene provides insights into convergent evolution of germ-soma differentiation.</title>
        <authorList>
            <person name="Yamashita S."/>
            <person name="Yamamoto K."/>
            <person name="Matsuzaki R."/>
            <person name="Suzuki S."/>
            <person name="Yamaguchi H."/>
            <person name="Hirooka S."/>
            <person name="Minakuchi Y."/>
            <person name="Miyagishima S."/>
            <person name="Kawachi M."/>
            <person name="Toyoda A."/>
            <person name="Nozaki H."/>
        </authorList>
    </citation>
    <scope>NUCLEOTIDE SEQUENCE [LARGE SCALE GENOMIC DNA]</scope>
    <source>
        <strain evidence="3 4">NIES-4017</strain>
    </source>
</reference>
<dbReference type="AlphaFoldDB" id="A0AAD3DN91"/>
<dbReference type="GO" id="GO:0005930">
    <property type="term" value="C:axoneme"/>
    <property type="evidence" value="ECO:0007669"/>
    <property type="project" value="UniProtKB-SubCell"/>
</dbReference>
<dbReference type="SUPFAM" id="SSF52047">
    <property type="entry name" value="RNI-like"/>
    <property type="match status" value="1"/>
</dbReference>
<dbReference type="SMART" id="SM00368">
    <property type="entry name" value="LRR_RI"/>
    <property type="match status" value="4"/>
</dbReference>
<evidence type="ECO:0000313" key="3">
    <source>
        <dbReference type="EMBL" id="GFR43877.1"/>
    </source>
</evidence>
<feature type="region of interest" description="Disordered" evidence="2">
    <location>
        <begin position="163"/>
        <end position="186"/>
    </location>
</feature>